<dbReference type="EMBL" id="LVJH01000050">
    <property type="protein sequence ID" value="OAB37794.1"/>
    <property type="molecule type" value="Genomic_DNA"/>
</dbReference>
<dbReference type="STRING" id="494026.PGLA_20705"/>
<proteinExistence type="predicted"/>
<dbReference type="GO" id="GO:0004519">
    <property type="term" value="F:endonuclease activity"/>
    <property type="evidence" value="ECO:0007669"/>
    <property type="project" value="InterPro"/>
</dbReference>
<sequence>MDELRAGIKENIANSKAAREASKCGNYLKLDKELLEKIEKKKWLESLQNTENFKQGTKENALNHIFDGEVLKNGNANGFHYEGMPNSNGKIVGNVDPPNEFGVYQANIEVNGVLKKPKSTFFPKEWTPKQVVDAINKAFNNEAIVKNNKYLGETSTSLF</sequence>
<feature type="domain" description="Bacterial EndoU nuclease" evidence="1">
    <location>
        <begin position="59"/>
        <end position="148"/>
    </location>
</feature>
<accession>A0A168H3V3</accession>
<evidence type="ECO:0000259" key="1">
    <source>
        <dbReference type="Pfam" id="PF14436"/>
    </source>
</evidence>
<name>A0A168H3V3_9BACL</name>
<protein>
    <recommendedName>
        <fullName evidence="1">Bacterial EndoU nuclease domain-containing protein</fullName>
    </recommendedName>
</protein>
<dbReference type="Proteomes" id="UP000076967">
    <property type="component" value="Unassembled WGS sequence"/>
</dbReference>
<dbReference type="InterPro" id="IPR029501">
    <property type="entry name" value="EndoU_bac"/>
</dbReference>
<dbReference type="AlphaFoldDB" id="A0A168H3V3"/>
<reference evidence="2 3" key="1">
    <citation type="submission" date="2016-03" db="EMBL/GenBank/DDBJ databases">
        <title>Draft genome sequence of Paenibacillus glacialis DSM 22343.</title>
        <authorList>
            <person name="Shin S.-K."/>
            <person name="Yi H."/>
        </authorList>
    </citation>
    <scope>NUCLEOTIDE SEQUENCE [LARGE SCALE GENOMIC DNA]</scope>
    <source>
        <strain evidence="2 3">DSM 22343</strain>
    </source>
</reference>
<gene>
    <name evidence="2" type="ORF">PGLA_20705</name>
</gene>
<organism evidence="2 3">
    <name type="scientific">Paenibacillus glacialis</name>
    <dbReference type="NCBI Taxonomy" id="494026"/>
    <lineage>
        <taxon>Bacteria</taxon>
        <taxon>Bacillati</taxon>
        <taxon>Bacillota</taxon>
        <taxon>Bacilli</taxon>
        <taxon>Bacillales</taxon>
        <taxon>Paenibacillaceae</taxon>
        <taxon>Paenibacillus</taxon>
    </lineage>
</organism>
<evidence type="ECO:0000313" key="2">
    <source>
        <dbReference type="EMBL" id="OAB37794.1"/>
    </source>
</evidence>
<evidence type="ECO:0000313" key="3">
    <source>
        <dbReference type="Proteomes" id="UP000076967"/>
    </source>
</evidence>
<comment type="caution">
    <text evidence="2">The sequence shown here is derived from an EMBL/GenBank/DDBJ whole genome shotgun (WGS) entry which is preliminary data.</text>
</comment>
<dbReference type="RefSeq" id="WP_068536512.1">
    <property type="nucleotide sequence ID" value="NZ_LVJH01000050.1"/>
</dbReference>
<keyword evidence="3" id="KW-1185">Reference proteome</keyword>
<dbReference type="Pfam" id="PF14436">
    <property type="entry name" value="EndoU_bacteria"/>
    <property type="match status" value="1"/>
</dbReference>